<name>R7Z429_CONA1</name>
<sequence length="262" mass="28977">MDLIPPLEDLHDLPVSEEFLRRQQSYCAPSPSAWTAAPQTVPVKTRCTSLSLSTATTQALQRTAKEEKSSITAMLHSLLAASLFHILPPTYTTLNADCAVSLRRWLPSPIIPSSIGCFVGSFAQTYSRGPFSWSEARRTKSTIDHAVQSRGADMPVSFLRHVPDMHQWFGEKLGRQRLSAFELSNVGKLGPLERQGDYRIESLLFSQGASACSAAIKVSAVTGRDERLALGFSWQEGVVDDDIMEILVARLREEFEKIVAHC</sequence>
<dbReference type="eggNOG" id="ENOG502RC91">
    <property type="taxonomic scope" value="Eukaryota"/>
</dbReference>
<dbReference type="STRING" id="1168221.R7Z429"/>
<dbReference type="PANTHER" id="PTHR28037">
    <property type="entry name" value="ALCOHOL O-ACETYLTRANSFERASE 1-RELATED"/>
    <property type="match status" value="1"/>
</dbReference>
<accession>R7Z429</accession>
<dbReference type="Gene3D" id="3.30.559.30">
    <property type="entry name" value="Nonribosomal peptide synthetase, condensation domain"/>
    <property type="match status" value="1"/>
</dbReference>
<dbReference type="SUPFAM" id="SSF52777">
    <property type="entry name" value="CoA-dependent acyltransferases"/>
    <property type="match status" value="1"/>
</dbReference>
<gene>
    <name evidence="1" type="ORF">W97_08032</name>
</gene>
<dbReference type="OMA" id="WIANWRS"/>
<evidence type="ECO:0008006" key="3">
    <source>
        <dbReference type="Google" id="ProtNLM"/>
    </source>
</evidence>
<dbReference type="OrthoDB" id="2150604at2759"/>
<organism evidence="1 2">
    <name type="scientific">Coniosporium apollinis (strain CBS 100218)</name>
    <name type="common">Rock-inhabiting black yeast</name>
    <dbReference type="NCBI Taxonomy" id="1168221"/>
    <lineage>
        <taxon>Eukaryota</taxon>
        <taxon>Fungi</taxon>
        <taxon>Dikarya</taxon>
        <taxon>Ascomycota</taxon>
        <taxon>Pezizomycotina</taxon>
        <taxon>Dothideomycetes</taxon>
        <taxon>Dothideomycetes incertae sedis</taxon>
        <taxon>Coniosporium</taxon>
    </lineage>
</organism>
<reference evidence="2" key="1">
    <citation type="submission" date="2012-06" db="EMBL/GenBank/DDBJ databases">
        <title>The genome sequence of Coniosporium apollinis CBS 100218.</title>
        <authorList>
            <consortium name="The Broad Institute Genome Sequencing Platform"/>
            <person name="Cuomo C."/>
            <person name="Gorbushina A."/>
            <person name="Noack S."/>
            <person name="Walker B."/>
            <person name="Young S.K."/>
            <person name="Zeng Q."/>
            <person name="Gargeya S."/>
            <person name="Fitzgerald M."/>
            <person name="Haas B."/>
            <person name="Abouelleil A."/>
            <person name="Alvarado L."/>
            <person name="Arachchi H.M."/>
            <person name="Berlin A.M."/>
            <person name="Chapman S.B."/>
            <person name="Goldberg J."/>
            <person name="Griggs A."/>
            <person name="Gujja S."/>
            <person name="Hansen M."/>
            <person name="Howarth C."/>
            <person name="Imamovic A."/>
            <person name="Larimer J."/>
            <person name="McCowan C."/>
            <person name="Montmayeur A."/>
            <person name="Murphy C."/>
            <person name="Neiman D."/>
            <person name="Pearson M."/>
            <person name="Priest M."/>
            <person name="Roberts A."/>
            <person name="Saif S."/>
            <person name="Shea T."/>
            <person name="Sisk P."/>
            <person name="Sykes S."/>
            <person name="Wortman J."/>
            <person name="Nusbaum C."/>
            <person name="Birren B."/>
        </authorList>
    </citation>
    <scope>NUCLEOTIDE SEQUENCE [LARGE SCALE GENOMIC DNA]</scope>
    <source>
        <strain evidence="2">CBS 100218</strain>
    </source>
</reference>
<dbReference type="HOGENOM" id="CLU_092853_0_0_1"/>
<evidence type="ECO:0000313" key="2">
    <source>
        <dbReference type="Proteomes" id="UP000016924"/>
    </source>
</evidence>
<proteinExistence type="predicted"/>
<dbReference type="PANTHER" id="PTHR28037:SF1">
    <property type="entry name" value="ALCOHOL O-ACETYLTRANSFERASE 1-RELATED"/>
    <property type="match status" value="1"/>
</dbReference>
<dbReference type="Pfam" id="PF07247">
    <property type="entry name" value="AATase"/>
    <property type="match status" value="1"/>
</dbReference>
<dbReference type="AlphaFoldDB" id="R7Z429"/>
<keyword evidence="2" id="KW-1185">Reference proteome</keyword>
<dbReference type="EMBL" id="JH767601">
    <property type="protein sequence ID" value="EON68774.1"/>
    <property type="molecule type" value="Genomic_DNA"/>
</dbReference>
<dbReference type="RefSeq" id="XP_007784091.1">
    <property type="nucleotide sequence ID" value="XM_007785901.1"/>
</dbReference>
<dbReference type="GO" id="GO:0008080">
    <property type="term" value="F:N-acetyltransferase activity"/>
    <property type="evidence" value="ECO:0007669"/>
    <property type="project" value="TreeGrafter"/>
</dbReference>
<dbReference type="Proteomes" id="UP000016924">
    <property type="component" value="Unassembled WGS sequence"/>
</dbReference>
<evidence type="ECO:0000313" key="1">
    <source>
        <dbReference type="EMBL" id="EON68774.1"/>
    </source>
</evidence>
<protein>
    <recommendedName>
        <fullName evidence="3">Condensation domain-containing protein</fullName>
    </recommendedName>
</protein>
<dbReference type="GeneID" id="19905343"/>
<dbReference type="InterPro" id="IPR010828">
    <property type="entry name" value="Atf2/Sli1-like"/>
</dbReference>
<dbReference type="InterPro" id="IPR052058">
    <property type="entry name" value="Alcohol_O-acetyltransferase"/>
</dbReference>